<evidence type="ECO:0000313" key="2">
    <source>
        <dbReference type="Proteomes" id="UP000694892"/>
    </source>
</evidence>
<gene>
    <name evidence="1" type="ORF">XELAEV_18010420mg</name>
</gene>
<reference evidence="2" key="1">
    <citation type="journal article" date="2016" name="Nature">
        <title>Genome evolution in the allotetraploid frog Xenopus laevis.</title>
        <authorList>
            <person name="Session A.M."/>
            <person name="Uno Y."/>
            <person name="Kwon T."/>
            <person name="Chapman J.A."/>
            <person name="Toyoda A."/>
            <person name="Takahashi S."/>
            <person name="Fukui A."/>
            <person name="Hikosaka A."/>
            <person name="Suzuki A."/>
            <person name="Kondo M."/>
            <person name="van Heeringen S.J."/>
            <person name="Quigley I."/>
            <person name="Heinz S."/>
            <person name="Ogino H."/>
            <person name="Ochi H."/>
            <person name="Hellsten U."/>
            <person name="Lyons J.B."/>
            <person name="Simakov O."/>
            <person name="Putnam N."/>
            <person name="Stites J."/>
            <person name="Kuroki Y."/>
            <person name="Tanaka T."/>
            <person name="Michiue T."/>
            <person name="Watanabe M."/>
            <person name="Bogdanovic O."/>
            <person name="Lister R."/>
            <person name="Georgiou G."/>
            <person name="Paranjpe S.S."/>
            <person name="van Kruijsbergen I."/>
            <person name="Shu S."/>
            <person name="Carlson J."/>
            <person name="Kinoshita T."/>
            <person name="Ohta Y."/>
            <person name="Mawaribuchi S."/>
            <person name="Jenkins J."/>
            <person name="Grimwood J."/>
            <person name="Schmutz J."/>
            <person name="Mitros T."/>
            <person name="Mozaffari S.V."/>
            <person name="Suzuki Y."/>
            <person name="Haramoto Y."/>
            <person name="Yamamoto T.S."/>
            <person name="Takagi C."/>
            <person name="Heald R."/>
            <person name="Miller K."/>
            <person name="Haudenschild C."/>
            <person name="Kitzman J."/>
            <person name="Nakayama T."/>
            <person name="Izutsu Y."/>
            <person name="Robert J."/>
            <person name="Fortriede J."/>
            <person name="Burns K."/>
            <person name="Lotay V."/>
            <person name="Karimi K."/>
            <person name="Yasuoka Y."/>
            <person name="Dichmann D.S."/>
            <person name="Flajnik M.F."/>
            <person name="Houston D.W."/>
            <person name="Shendure J."/>
            <person name="DuPasquier L."/>
            <person name="Vize P.D."/>
            <person name="Zorn A.M."/>
            <person name="Ito M."/>
            <person name="Marcotte E.M."/>
            <person name="Wallingford J.B."/>
            <person name="Ito Y."/>
            <person name="Asashima M."/>
            <person name="Ueno N."/>
            <person name="Matsuda Y."/>
            <person name="Veenstra G.J."/>
            <person name="Fujiyama A."/>
            <person name="Harland R.M."/>
            <person name="Taira M."/>
            <person name="Rokhsar D.S."/>
        </authorList>
    </citation>
    <scope>NUCLEOTIDE SEQUENCE [LARGE SCALE GENOMIC DNA]</scope>
    <source>
        <strain evidence="2">J</strain>
    </source>
</reference>
<evidence type="ECO:0000313" key="1">
    <source>
        <dbReference type="EMBL" id="OCT98190.1"/>
    </source>
</evidence>
<name>A0A974DVC1_XENLA</name>
<organism evidence="1 2">
    <name type="scientific">Xenopus laevis</name>
    <name type="common">African clawed frog</name>
    <dbReference type="NCBI Taxonomy" id="8355"/>
    <lineage>
        <taxon>Eukaryota</taxon>
        <taxon>Metazoa</taxon>
        <taxon>Chordata</taxon>
        <taxon>Craniata</taxon>
        <taxon>Vertebrata</taxon>
        <taxon>Euteleostomi</taxon>
        <taxon>Amphibia</taxon>
        <taxon>Batrachia</taxon>
        <taxon>Anura</taxon>
        <taxon>Pipoidea</taxon>
        <taxon>Pipidae</taxon>
        <taxon>Xenopodinae</taxon>
        <taxon>Xenopus</taxon>
        <taxon>Xenopus</taxon>
    </lineage>
</organism>
<protein>
    <submittedName>
        <fullName evidence="1">Uncharacterized protein</fullName>
    </submittedName>
</protein>
<dbReference type="AlphaFoldDB" id="A0A974DVC1"/>
<proteinExistence type="predicted"/>
<accession>A0A974DVC1</accession>
<sequence>MSIVLRVLCVHCFVCPLFCVSIVLCVLELVCNCRSTSIVSFLHVLHEYPIIIRSSAVDSDCYIQLQNHSIDLTGDLN</sequence>
<dbReference type="Proteomes" id="UP000694892">
    <property type="component" value="Chromosome 1S"/>
</dbReference>
<dbReference type="EMBL" id="CM004467">
    <property type="protein sequence ID" value="OCT98190.1"/>
    <property type="molecule type" value="Genomic_DNA"/>
</dbReference>